<evidence type="ECO:0000256" key="11">
    <source>
        <dbReference type="ARBA" id="ARBA00038408"/>
    </source>
</evidence>
<evidence type="ECO:0000256" key="12">
    <source>
        <dbReference type="ARBA" id="ARBA00040743"/>
    </source>
</evidence>
<evidence type="ECO:0000256" key="8">
    <source>
        <dbReference type="ARBA" id="ARBA00023186"/>
    </source>
</evidence>
<evidence type="ECO:0000256" key="4">
    <source>
        <dbReference type="ARBA" id="ARBA00022519"/>
    </source>
</evidence>
<evidence type="ECO:0000256" key="5">
    <source>
        <dbReference type="ARBA" id="ARBA00022692"/>
    </source>
</evidence>
<dbReference type="Proteomes" id="UP000218934">
    <property type="component" value="Unassembled WGS sequence"/>
</dbReference>
<dbReference type="GO" id="GO:0003755">
    <property type="term" value="F:peptidyl-prolyl cis-trans isomerase activity"/>
    <property type="evidence" value="ECO:0007669"/>
    <property type="project" value="InterPro"/>
</dbReference>
<dbReference type="InterPro" id="IPR000297">
    <property type="entry name" value="PPIase_PpiC"/>
</dbReference>
<dbReference type="Pfam" id="PF13624">
    <property type="entry name" value="SurA_N_3"/>
    <property type="match status" value="1"/>
</dbReference>
<keyword evidence="5 14" id="KW-0812">Transmembrane</keyword>
<evidence type="ECO:0000259" key="15">
    <source>
        <dbReference type="Pfam" id="PF13145"/>
    </source>
</evidence>
<dbReference type="Pfam" id="PF13145">
    <property type="entry name" value="Rotamase_2"/>
    <property type="match status" value="1"/>
</dbReference>
<evidence type="ECO:0000256" key="7">
    <source>
        <dbReference type="ARBA" id="ARBA00023136"/>
    </source>
</evidence>
<keyword evidence="17" id="KW-1185">Reference proteome</keyword>
<keyword evidence="4" id="KW-0997">Cell inner membrane</keyword>
<dbReference type="EMBL" id="NWUF01000009">
    <property type="protein sequence ID" value="PCE42151.1"/>
    <property type="molecule type" value="Genomic_DNA"/>
</dbReference>
<dbReference type="PANTHER" id="PTHR47529:SF1">
    <property type="entry name" value="PERIPLASMIC CHAPERONE PPID"/>
    <property type="match status" value="1"/>
</dbReference>
<protein>
    <recommendedName>
        <fullName evidence="2">Parvulin-like PPIase</fullName>
    </recommendedName>
    <alternativeName>
        <fullName evidence="9">Peptidyl-prolyl cis-trans isomerase plp</fullName>
    </alternativeName>
    <alternativeName>
        <fullName evidence="12">Periplasmic chaperone PpiD</fullName>
    </alternativeName>
    <alternativeName>
        <fullName evidence="13">Periplasmic folding chaperone</fullName>
    </alternativeName>
    <alternativeName>
        <fullName evidence="10">Rotamase plp</fullName>
    </alternativeName>
</protein>
<evidence type="ECO:0000256" key="6">
    <source>
        <dbReference type="ARBA" id="ARBA00022989"/>
    </source>
</evidence>
<evidence type="ECO:0000256" key="14">
    <source>
        <dbReference type="SAM" id="Phobius"/>
    </source>
</evidence>
<proteinExistence type="inferred from homology"/>
<keyword evidence="6 14" id="KW-1133">Transmembrane helix</keyword>
<evidence type="ECO:0000313" key="17">
    <source>
        <dbReference type="Proteomes" id="UP000218934"/>
    </source>
</evidence>
<evidence type="ECO:0000256" key="9">
    <source>
        <dbReference type="ARBA" id="ARBA00030642"/>
    </source>
</evidence>
<dbReference type="Gene3D" id="3.10.50.40">
    <property type="match status" value="1"/>
</dbReference>
<dbReference type="GO" id="GO:0005886">
    <property type="term" value="C:plasma membrane"/>
    <property type="evidence" value="ECO:0007669"/>
    <property type="project" value="UniProtKB-SubCell"/>
</dbReference>
<dbReference type="InterPro" id="IPR052029">
    <property type="entry name" value="PpiD_chaperone"/>
</dbReference>
<dbReference type="AlphaFoldDB" id="A0A2A4FVE9"/>
<gene>
    <name evidence="16" type="ORF">COO09_10960</name>
</gene>
<comment type="similarity">
    <text evidence="11">Belongs to the PpiD chaperone family.</text>
</comment>
<evidence type="ECO:0000256" key="2">
    <source>
        <dbReference type="ARBA" id="ARBA00018370"/>
    </source>
</evidence>
<name>A0A2A4FVE9_9SPHN</name>
<evidence type="ECO:0000313" key="16">
    <source>
        <dbReference type="EMBL" id="PCE42151.1"/>
    </source>
</evidence>
<accession>A0A2A4FVE9</accession>
<sequence length="665" mass="69592">MPGLAPYGNATPFPISDGTPMITFFRKALSSWIALGILALVMIAFIITGVESPSMMGGGSTSGGTIAKVGGERIGGAELARLIQNQIDGIRRQQPSFDQKTFLAQGGFEGVTEGLIGGRAVEVWGKEHGFAVGKRLIDAEIAGNPAFRGITGQFDENVMRNMLAQARISEKDMRANIAGDLLRNQILTPVAAIAIPPVKVARPYAALMLEERIGSVGIIPLAALADPRPPSEAEIAAAYKADIAAYTRPEARVLRYALFGAEQVAASAAPTEADIAAYYRENAATYAARETRSLTQLITPNEAQARAIAAAAKGGASLSAAATKAGLEAVSIANQSREDYAKAAGAAVAGQVFATAKGGLAGPIKGSFGWYVVRVDTVTGTPARSLEQARPEIVTLLSARKSQEALADLAGRIEDAIADGGSLAEIAANNKLTVVETPPILANGQPVSAPAGWTPPAELNALLKTGFESDPSDRPTVETVIQEQRFALLGIARVIPPTPLPLAQVKPLVMRDIIAKRAAQRAKAIGEKVTAAVNRGVPLAKAMAETGVRLPPPAPARAKQIEIARAQQGGAQIPPPVQALFALQKGKAKLIPSDRGDALFVTVLDNVIPGDLATNPQLLQQMRGDLQRVLTPELGEQFIRAAGAEVKIKRYPDAIAAVKRQIAGQ</sequence>
<evidence type="ECO:0000256" key="10">
    <source>
        <dbReference type="ARBA" id="ARBA00031484"/>
    </source>
</evidence>
<organism evidence="16 17">
    <name type="scientific">Rhizorhabdus dicambivorans</name>
    <dbReference type="NCBI Taxonomy" id="1850238"/>
    <lineage>
        <taxon>Bacteria</taxon>
        <taxon>Pseudomonadati</taxon>
        <taxon>Pseudomonadota</taxon>
        <taxon>Alphaproteobacteria</taxon>
        <taxon>Sphingomonadales</taxon>
        <taxon>Sphingomonadaceae</taxon>
        <taxon>Rhizorhabdus</taxon>
    </lineage>
</organism>
<comment type="subcellular location">
    <subcellularLocation>
        <location evidence="1">Cell inner membrane</location>
        <topology evidence="1">Single-pass type II membrane protein</topology>
        <orientation evidence="1">Periplasmic side</orientation>
    </subcellularLocation>
</comment>
<evidence type="ECO:0000256" key="13">
    <source>
        <dbReference type="ARBA" id="ARBA00042775"/>
    </source>
</evidence>
<dbReference type="KEGG" id="rdi:CMV14_23330"/>
<dbReference type="InterPro" id="IPR027304">
    <property type="entry name" value="Trigger_fact/SurA_dom_sf"/>
</dbReference>
<keyword evidence="3" id="KW-1003">Cell membrane</keyword>
<reference evidence="16 17" key="1">
    <citation type="submission" date="2017-09" db="EMBL/GenBank/DDBJ databases">
        <title>The Catabolism of 3,6-Dichlorosalicylic acid is Initiated by the Cytochrome P450 Monooxygenase DsmABC in Rhizorhabdus dicambivorans Ndbn-20.</title>
        <authorList>
            <person name="Na L."/>
        </authorList>
    </citation>
    <scope>NUCLEOTIDE SEQUENCE [LARGE SCALE GENOMIC DNA]</scope>
    <source>
        <strain evidence="16 17">Ndbn-20m</strain>
    </source>
</reference>
<feature type="transmembrane region" description="Helical" evidence="14">
    <location>
        <begin position="29"/>
        <end position="50"/>
    </location>
</feature>
<keyword evidence="8" id="KW-0143">Chaperone</keyword>
<keyword evidence="7 14" id="KW-0472">Membrane</keyword>
<dbReference type="PANTHER" id="PTHR47529">
    <property type="entry name" value="PEPTIDYL-PROLYL CIS-TRANS ISOMERASE D"/>
    <property type="match status" value="1"/>
</dbReference>
<dbReference type="SUPFAM" id="SSF109998">
    <property type="entry name" value="Triger factor/SurA peptide-binding domain-like"/>
    <property type="match status" value="1"/>
</dbReference>
<dbReference type="OrthoDB" id="9768393at2"/>
<feature type="domain" description="PpiC" evidence="15">
    <location>
        <begin position="270"/>
        <end position="391"/>
    </location>
</feature>
<evidence type="ECO:0000256" key="1">
    <source>
        <dbReference type="ARBA" id="ARBA00004382"/>
    </source>
</evidence>
<evidence type="ECO:0000256" key="3">
    <source>
        <dbReference type="ARBA" id="ARBA00022475"/>
    </source>
</evidence>
<dbReference type="InterPro" id="IPR046357">
    <property type="entry name" value="PPIase_dom_sf"/>
</dbReference>
<comment type="caution">
    <text evidence="16">The sequence shown here is derived from an EMBL/GenBank/DDBJ whole genome shotgun (WGS) entry which is preliminary data.</text>
</comment>